<evidence type="ECO:0000313" key="3">
    <source>
        <dbReference type="Proteomes" id="UP000216063"/>
    </source>
</evidence>
<dbReference type="AlphaFoldDB" id="A0A255DRM7"/>
<name>A0A255DRM7_9MYCO</name>
<reference evidence="2 3" key="1">
    <citation type="submission" date="2017-07" db="EMBL/GenBank/DDBJ databases">
        <title>The new phylogeny of genus Mycobacterium.</title>
        <authorList>
            <person name="Tortoli E."/>
            <person name="Trovato A."/>
            <person name="Cirillo D.M."/>
        </authorList>
    </citation>
    <scope>NUCLEOTIDE SEQUENCE [LARGE SCALE GENOMIC DNA]</scope>
    <source>
        <strain evidence="2 3">ATCC 33027</strain>
    </source>
</reference>
<evidence type="ECO:0000256" key="1">
    <source>
        <dbReference type="SAM" id="MobiDB-lite"/>
    </source>
</evidence>
<proteinExistence type="predicted"/>
<evidence type="ECO:0000313" key="2">
    <source>
        <dbReference type="EMBL" id="OYN81740.1"/>
    </source>
</evidence>
<protein>
    <submittedName>
        <fullName evidence="2">Uncharacterized protein</fullName>
    </submittedName>
</protein>
<feature type="region of interest" description="Disordered" evidence="1">
    <location>
        <begin position="1"/>
        <end position="23"/>
    </location>
</feature>
<accession>A0A255DRM7</accession>
<sequence>MVDWDFSGVGAKAPTLRPEREPVTPGVSKVQAVKALRAEFPNLGLKEAVDIVDGKAARPDDPEVQLIELTDTERRVAVKALSRVTLNPDAKVDLIVDAINKVRTSDPEGTVRKSVAGQYAFAVSPGTYLIIETGDNPRYKSASEPEARDIKRFWSRVTPASFMSRGG</sequence>
<dbReference type="Proteomes" id="UP000216063">
    <property type="component" value="Unassembled WGS sequence"/>
</dbReference>
<comment type="caution">
    <text evidence="2">The sequence shown here is derived from an EMBL/GenBank/DDBJ whole genome shotgun (WGS) entry which is preliminary data.</text>
</comment>
<gene>
    <name evidence="2" type="ORF">CG716_05135</name>
</gene>
<keyword evidence="3" id="KW-1185">Reference proteome</keyword>
<dbReference type="EMBL" id="NOZR01000003">
    <property type="protein sequence ID" value="OYN81740.1"/>
    <property type="molecule type" value="Genomic_DNA"/>
</dbReference>
<dbReference type="RefSeq" id="WP_094477100.1">
    <property type="nucleotide sequence ID" value="NZ_NOZR01000003.1"/>
</dbReference>
<organism evidence="2 3">
    <name type="scientific">Mycolicibacterium sphagni</name>
    <dbReference type="NCBI Taxonomy" id="1786"/>
    <lineage>
        <taxon>Bacteria</taxon>
        <taxon>Bacillati</taxon>
        <taxon>Actinomycetota</taxon>
        <taxon>Actinomycetes</taxon>
        <taxon>Mycobacteriales</taxon>
        <taxon>Mycobacteriaceae</taxon>
        <taxon>Mycolicibacterium</taxon>
    </lineage>
</organism>